<dbReference type="InterPro" id="IPR006176">
    <property type="entry name" value="3-OHacyl-CoA_DH_NAD-bd"/>
</dbReference>
<keyword evidence="11" id="KW-1185">Reference proteome</keyword>
<feature type="domain" description="3-hydroxyacyl-CoA dehydrogenase NAD binding" evidence="9">
    <location>
        <begin position="11"/>
        <end position="194"/>
    </location>
</feature>
<dbReference type="PANTHER" id="PTHR48075">
    <property type="entry name" value="3-HYDROXYACYL-COA DEHYDROGENASE FAMILY PROTEIN"/>
    <property type="match status" value="1"/>
</dbReference>
<accession>A0A1L4CY73</accession>
<dbReference type="GO" id="GO:0070403">
    <property type="term" value="F:NAD+ binding"/>
    <property type="evidence" value="ECO:0007669"/>
    <property type="project" value="InterPro"/>
</dbReference>
<reference evidence="10 11" key="1">
    <citation type="submission" date="2016-10" db="EMBL/GenBank/DDBJ databases">
        <title>Silvanigrella aquatica sp. nov., isolated from a freshwater lake located in the Black Forest, Germany, description of Silvanigrellaceae fam. nov., Silvanigrellales ord. nov., reclassification of the order Bdellovibrionales in the class Oligoflexia, reclassification of the families Bacteriovoracaceae and Halobacteriovoraceae in the new order Bacteriovoracales ord. nov., and reclassification of the family Pseudobacteriovoracaceae in the order Oligoflexiales.</title>
        <authorList>
            <person name="Hahn M.W."/>
            <person name="Schmidt J."/>
            <person name="Koll U."/>
            <person name="Rohde M."/>
            <person name="Verbag S."/>
            <person name="Pitt A."/>
            <person name="Nakai R."/>
            <person name="Naganuma T."/>
            <person name="Lang E."/>
        </authorList>
    </citation>
    <scope>NUCLEOTIDE SEQUENCE [LARGE SCALE GENOMIC DNA]</scope>
    <source>
        <strain evidence="10 11">MWH-Nonnen-W8red</strain>
    </source>
</reference>
<evidence type="ECO:0000259" key="8">
    <source>
        <dbReference type="Pfam" id="PF00725"/>
    </source>
</evidence>
<dbReference type="Pfam" id="PF00725">
    <property type="entry name" value="3HCDH"/>
    <property type="match status" value="1"/>
</dbReference>
<dbReference type="Gene3D" id="3.90.226.10">
    <property type="entry name" value="2-enoyl-CoA Hydratase, Chain A, domain 1"/>
    <property type="match status" value="1"/>
</dbReference>
<keyword evidence="6" id="KW-0443">Lipid metabolism</keyword>
<dbReference type="InterPro" id="IPR006108">
    <property type="entry name" value="3HC_DH_C"/>
</dbReference>
<dbReference type="InterPro" id="IPR036291">
    <property type="entry name" value="NAD(P)-bd_dom_sf"/>
</dbReference>
<dbReference type="KEGG" id="saqi:AXG55_02760"/>
<evidence type="ECO:0000256" key="6">
    <source>
        <dbReference type="ARBA" id="ARBA00023098"/>
    </source>
</evidence>
<protein>
    <submittedName>
        <fullName evidence="10">3-hydroxyacyl-CoA dehydrogenase</fullName>
    </submittedName>
</protein>
<gene>
    <name evidence="10" type="ORF">AXG55_02760</name>
</gene>
<dbReference type="RefSeq" id="WP_148696607.1">
    <property type="nucleotide sequence ID" value="NZ_CP017834.1"/>
</dbReference>
<dbReference type="SUPFAM" id="SSF48179">
    <property type="entry name" value="6-phosphogluconate dehydrogenase C-terminal domain-like"/>
    <property type="match status" value="2"/>
</dbReference>
<dbReference type="GO" id="GO:0003857">
    <property type="term" value="F:(3S)-3-hydroxyacyl-CoA dehydrogenase (NAD+) activity"/>
    <property type="evidence" value="ECO:0007669"/>
    <property type="project" value="UniProtKB-EC"/>
</dbReference>
<evidence type="ECO:0000256" key="4">
    <source>
        <dbReference type="ARBA" id="ARBA00023002"/>
    </source>
</evidence>
<keyword evidence="2" id="KW-0276">Fatty acid metabolism</keyword>
<keyword evidence="4" id="KW-0560">Oxidoreductase</keyword>
<evidence type="ECO:0000313" key="10">
    <source>
        <dbReference type="EMBL" id="APJ02899.1"/>
    </source>
</evidence>
<evidence type="ECO:0000256" key="1">
    <source>
        <dbReference type="ARBA" id="ARBA00005005"/>
    </source>
</evidence>
<dbReference type="PANTHER" id="PTHR48075:SF7">
    <property type="entry name" value="3-HYDROXYACYL-COA DEHYDROGENASE-RELATED"/>
    <property type="match status" value="1"/>
</dbReference>
<dbReference type="SUPFAM" id="SSF52096">
    <property type="entry name" value="ClpP/crotonase"/>
    <property type="match status" value="1"/>
</dbReference>
<dbReference type="GO" id="GO:0006635">
    <property type="term" value="P:fatty acid beta-oxidation"/>
    <property type="evidence" value="ECO:0007669"/>
    <property type="project" value="UniProtKB-UniPathway"/>
</dbReference>
<evidence type="ECO:0000313" key="11">
    <source>
        <dbReference type="Proteomes" id="UP000184731"/>
    </source>
</evidence>
<keyword evidence="3" id="KW-0442">Lipid degradation</keyword>
<dbReference type="InterPro" id="IPR029045">
    <property type="entry name" value="ClpP/crotonase-like_dom_sf"/>
</dbReference>
<dbReference type="Proteomes" id="UP000184731">
    <property type="component" value="Chromosome"/>
</dbReference>
<evidence type="ECO:0000256" key="2">
    <source>
        <dbReference type="ARBA" id="ARBA00022832"/>
    </source>
</evidence>
<dbReference type="InterPro" id="IPR008927">
    <property type="entry name" value="6-PGluconate_DH-like_C_sf"/>
</dbReference>
<name>A0A1L4CY73_9BACT</name>
<feature type="domain" description="3-hydroxyacyl-CoA dehydrogenase C-terminal" evidence="8">
    <location>
        <begin position="197"/>
        <end position="296"/>
    </location>
</feature>
<comment type="catalytic activity">
    <reaction evidence="7">
        <text>a (3S)-3-hydroxyacyl-CoA + NAD(+) = a 3-oxoacyl-CoA + NADH + H(+)</text>
        <dbReference type="Rhea" id="RHEA:22432"/>
        <dbReference type="ChEBI" id="CHEBI:15378"/>
        <dbReference type="ChEBI" id="CHEBI:57318"/>
        <dbReference type="ChEBI" id="CHEBI:57540"/>
        <dbReference type="ChEBI" id="CHEBI:57945"/>
        <dbReference type="ChEBI" id="CHEBI:90726"/>
        <dbReference type="EC" id="1.1.1.35"/>
    </reaction>
</comment>
<dbReference type="AlphaFoldDB" id="A0A1L4CY73"/>
<dbReference type="Gene3D" id="1.10.1040.50">
    <property type="match status" value="1"/>
</dbReference>
<organism evidence="10 11">
    <name type="scientific">Silvanigrella aquatica</name>
    <dbReference type="NCBI Taxonomy" id="1915309"/>
    <lineage>
        <taxon>Bacteria</taxon>
        <taxon>Pseudomonadati</taxon>
        <taxon>Bdellovibrionota</taxon>
        <taxon>Oligoflexia</taxon>
        <taxon>Silvanigrellales</taxon>
        <taxon>Silvanigrellaceae</taxon>
        <taxon>Silvanigrella</taxon>
    </lineage>
</organism>
<comment type="pathway">
    <text evidence="1">Lipid metabolism; fatty acid beta-oxidation.</text>
</comment>
<evidence type="ECO:0000256" key="5">
    <source>
        <dbReference type="ARBA" id="ARBA00023027"/>
    </source>
</evidence>
<dbReference type="Pfam" id="PF02737">
    <property type="entry name" value="3HCDH_N"/>
    <property type="match status" value="1"/>
</dbReference>
<keyword evidence="5" id="KW-0520">NAD</keyword>
<dbReference type="InterPro" id="IPR001753">
    <property type="entry name" value="Enoyl-CoA_hydra/iso"/>
</dbReference>
<sequence length="792" mass="88038">MTNENSFLVRKVAVLGSGVMGSQIAAHLANANVEVVLFDLTAKEGDPNGVVQKSLAFLQKLEPTPFSVKSKIHYVTPANYDHDLNQLENCDLIIEAISERMDWKKDLYAKVCPKIAKHAIFATNTSGLSIYSLAEVLPSHMRKNFCGIHFFNPPRYMTLVEIIPHKETDSKILDQLEEFLTTTLGKGVIRAKDTPNFIANRIGVFSMLATMHHTEKFNLGFDTVDALTGTSIGRAKSATYRTLDVVGIDTLAHVIKTMSDTLPNDPWQSIFKVPNWIQALISKGAVGQKAGAGVYKKSGKEIHVLDLHMQNYRLSKQEAEPDIAAILKIKDPTEKFKQLIKSDHPQGQFLWATFRDLFHYCAVQLEDISDNARDLDLAIRWGYGWSMGPFETWQASGWKFITEAIQNDISAGKAITKTPLPTWVTDSNRVAVHFADGSYAPAKKTNEPRRKLPVYLRQPYPEKVLGEKYSYGETVFENEGVRLWSADRDIAILSFKSKMHAIGSDVLDGVIESVKVAERNFKGLVLWQTEPPFSAGANLMQVTQALQSNNFTILESMVKRFQEASMALKHSLVPTVAAVQGLALGGGCEFVMHCSKAVAALETYMGLVEVGVGLLPAGGGCKEFTLRACREAKGGNIFPFLQRYFENIAMAKVSRSAEDAKELGYLRQSDIIVFNPNELLYVATSEARALSESGYRPPLKSKDIIVTGKGGIATFKAALVNMHVGGFISEHDFEIGKRVATILGGGEIEQGHMVTDEWLLELEYRYFIELLKTEKTQQRIEFMLKNGKPLRN</sequence>
<dbReference type="STRING" id="1915309.AXG55_02760"/>
<dbReference type="CDD" id="cd06558">
    <property type="entry name" value="crotonase-like"/>
    <property type="match status" value="1"/>
</dbReference>
<evidence type="ECO:0000256" key="3">
    <source>
        <dbReference type="ARBA" id="ARBA00022963"/>
    </source>
</evidence>
<dbReference type="UniPathway" id="UPA00659"/>
<dbReference type="SUPFAM" id="SSF51735">
    <property type="entry name" value="NAD(P)-binding Rossmann-fold domains"/>
    <property type="match status" value="1"/>
</dbReference>
<dbReference type="EMBL" id="CP017834">
    <property type="protein sequence ID" value="APJ02899.1"/>
    <property type="molecule type" value="Genomic_DNA"/>
</dbReference>
<dbReference type="Pfam" id="PF00378">
    <property type="entry name" value="ECH_1"/>
    <property type="match status" value="1"/>
</dbReference>
<dbReference type="Gene3D" id="3.40.50.720">
    <property type="entry name" value="NAD(P)-binding Rossmann-like Domain"/>
    <property type="match status" value="1"/>
</dbReference>
<proteinExistence type="predicted"/>
<evidence type="ECO:0000259" key="9">
    <source>
        <dbReference type="Pfam" id="PF02737"/>
    </source>
</evidence>
<evidence type="ECO:0000256" key="7">
    <source>
        <dbReference type="ARBA" id="ARBA00049556"/>
    </source>
</evidence>
<dbReference type="OrthoDB" id="5287258at2"/>